<keyword evidence="6" id="KW-1185">Reference proteome</keyword>
<evidence type="ECO:0000256" key="2">
    <source>
        <dbReference type="RuleBase" id="RU362119"/>
    </source>
</evidence>
<protein>
    <submittedName>
        <fullName evidence="5">Bifunctional metallophosphatase/5'-nucleotidase</fullName>
    </submittedName>
</protein>
<dbReference type="SUPFAM" id="SSF55816">
    <property type="entry name" value="5'-nucleotidase (syn. UDP-sugar hydrolase), C-terminal domain"/>
    <property type="match status" value="1"/>
</dbReference>
<gene>
    <name evidence="5" type="ORF">H9659_11040</name>
</gene>
<dbReference type="SUPFAM" id="SSF56300">
    <property type="entry name" value="Metallo-dependent phosphatases"/>
    <property type="match status" value="1"/>
</dbReference>
<comment type="similarity">
    <text evidence="2">Belongs to the 5'-nucleotidase family.</text>
</comment>
<dbReference type="InterPro" id="IPR008334">
    <property type="entry name" value="5'-Nucleotdase_C"/>
</dbReference>
<dbReference type="EMBL" id="JACSQY010000008">
    <property type="protein sequence ID" value="MBD7908867.1"/>
    <property type="molecule type" value="Genomic_DNA"/>
</dbReference>
<feature type="domain" description="5'-Nucleotidase C-terminal" evidence="4">
    <location>
        <begin position="289"/>
        <end position="420"/>
    </location>
</feature>
<dbReference type="CDD" id="cd00845">
    <property type="entry name" value="MPP_UshA_N_like"/>
    <property type="match status" value="1"/>
</dbReference>
<name>A0ABR8PL18_9BACL</name>
<dbReference type="InterPro" id="IPR004843">
    <property type="entry name" value="Calcineurin-like_PHP"/>
</dbReference>
<dbReference type="InterPro" id="IPR036907">
    <property type="entry name" value="5'-Nucleotdase_C_sf"/>
</dbReference>
<proteinExistence type="inferred from homology"/>
<dbReference type="Pfam" id="PF00149">
    <property type="entry name" value="Metallophos"/>
    <property type="match status" value="1"/>
</dbReference>
<dbReference type="InterPro" id="IPR006179">
    <property type="entry name" value="5_nucleotidase/apyrase"/>
</dbReference>
<dbReference type="InterPro" id="IPR029052">
    <property type="entry name" value="Metallo-depent_PP-like"/>
</dbReference>
<dbReference type="RefSeq" id="WP_191690440.1">
    <property type="nucleotide sequence ID" value="NZ_JACSQY010000008.1"/>
</dbReference>
<dbReference type="PANTHER" id="PTHR11575:SF23">
    <property type="entry name" value="5-NUCLEOTIDASE FAMILY PROTEIN"/>
    <property type="match status" value="1"/>
</dbReference>
<dbReference type="Gene3D" id="3.60.21.10">
    <property type="match status" value="1"/>
</dbReference>
<reference evidence="5 6" key="1">
    <citation type="submission" date="2020-08" db="EMBL/GenBank/DDBJ databases">
        <title>A Genomic Blueprint of the Chicken Gut Microbiome.</title>
        <authorList>
            <person name="Gilroy R."/>
            <person name="Ravi A."/>
            <person name="Getino M."/>
            <person name="Pursley I."/>
            <person name="Horton D.L."/>
            <person name="Alikhan N.-F."/>
            <person name="Baker D."/>
            <person name="Gharbi K."/>
            <person name="Hall N."/>
            <person name="Watson M."/>
            <person name="Adriaenssens E.M."/>
            <person name="Foster-Nyarko E."/>
            <person name="Jarju S."/>
            <person name="Secka A."/>
            <person name="Antonio M."/>
            <person name="Oren A."/>
            <person name="Chaudhuri R."/>
            <person name="La Ragione R.M."/>
            <person name="Hildebrand F."/>
            <person name="Pallen M.J."/>
        </authorList>
    </citation>
    <scope>NUCLEOTIDE SEQUENCE [LARGE SCALE GENOMIC DNA]</scope>
    <source>
        <strain evidence="5 6">Sa3CUA8</strain>
    </source>
</reference>
<dbReference type="PANTHER" id="PTHR11575">
    <property type="entry name" value="5'-NUCLEOTIDASE-RELATED"/>
    <property type="match status" value="1"/>
</dbReference>
<dbReference type="PIRSF" id="PIRSF036361">
    <property type="entry name" value="YunD"/>
    <property type="match status" value="1"/>
</dbReference>
<dbReference type="Pfam" id="PF02872">
    <property type="entry name" value="5_nucleotid_C"/>
    <property type="match status" value="1"/>
</dbReference>
<accession>A0ABR8PL18</accession>
<evidence type="ECO:0000259" key="4">
    <source>
        <dbReference type="Pfam" id="PF02872"/>
    </source>
</evidence>
<keyword evidence="2" id="KW-0378">Hydrolase</keyword>
<dbReference type="InterPro" id="IPR011240">
    <property type="entry name" value="Pesterase_YunD"/>
</dbReference>
<evidence type="ECO:0000256" key="1">
    <source>
        <dbReference type="ARBA" id="ARBA00022729"/>
    </source>
</evidence>
<organism evidence="5 6">
    <name type="scientific">Sporosarcina gallistercoris</name>
    <dbReference type="NCBI Taxonomy" id="2762245"/>
    <lineage>
        <taxon>Bacteria</taxon>
        <taxon>Bacillati</taxon>
        <taxon>Bacillota</taxon>
        <taxon>Bacilli</taxon>
        <taxon>Bacillales</taxon>
        <taxon>Caryophanaceae</taxon>
        <taxon>Sporosarcina</taxon>
    </lineage>
</organism>
<evidence type="ECO:0000259" key="3">
    <source>
        <dbReference type="Pfam" id="PF00149"/>
    </source>
</evidence>
<evidence type="ECO:0000313" key="6">
    <source>
        <dbReference type="Proteomes" id="UP000659496"/>
    </source>
</evidence>
<dbReference type="PRINTS" id="PR01607">
    <property type="entry name" value="APYRASEFAMLY"/>
</dbReference>
<keyword evidence="2" id="KW-0547">Nucleotide-binding</keyword>
<evidence type="ECO:0000313" key="5">
    <source>
        <dbReference type="EMBL" id="MBD7908867.1"/>
    </source>
</evidence>
<dbReference type="Proteomes" id="UP000659496">
    <property type="component" value="Unassembled WGS sequence"/>
</dbReference>
<keyword evidence="1" id="KW-0732">Signal</keyword>
<sequence length="460" mass="51340">MTMIAGKTETIHIYHTNDIHSHFDNWPGISEFLLAQRMEHDQAGEACYVFDLGDFVDRSHPFTEATTGKGNIELLNRAKYDAVTIGNNEGITLSHEALEELYTDAQFRVVVSNLKNRDGRELEWAVPYTCFTSHTGVKLGVIGATAVYELFYSKLDWLIQEPRQLLADLASELKNTVDCVICLSHLGVNEDRLLATETSDIEVILGAHTHHLFVCGEMVEDTLLAATGKFGQYVGHVTLSLEDGQVVEKKAAVIPADDLKAGAQEVEGIQQMITEGTDQLDEEVFTAPLPLRQNLFGDSPLSDFFGRALLAYTKADCGLFNAGIFLGSLRQGIVTKRDLHRILPHPINACVVTVKGRALRDYYEISCHPDWPRTEVRGLGFRGTVMGAMIHVNLKMIDDVLYIDGKIVDPEAEYKLATLDMFTFGFFYPNMKFEKIDYLVPELIRDIVGWSGHENFGTTS</sequence>
<feature type="domain" description="Calcineurin-like phosphoesterase" evidence="3">
    <location>
        <begin position="12"/>
        <end position="211"/>
    </location>
</feature>
<dbReference type="Gene3D" id="3.90.780.10">
    <property type="entry name" value="5'-Nucleotidase, C-terminal domain"/>
    <property type="match status" value="1"/>
</dbReference>
<comment type="caution">
    <text evidence="5">The sequence shown here is derived from an EMBL/GenBank/DDBJ whole genome shotgun (WGS) entry which is preliminary data.</text>
</comment>